<dbReference type="Proteomes" id="UP001064048">
    <property type="component" value="Chromosome 24"/>
</dbReference>
<dbReference type="EMBL" id="CM046124">
    <property type="protein sequence ID" value="KAI8433064.1"/>
    <property type="molecule type" value="Genomic_DNA"/>
</dbReference>
<evidence type="ECO:0000313" key="2">
    <source>
        <dbReference type="Proteomes" id="UP001064048"/>
    </source>
</evidence>
<reference evidence="1 2" key="1">
    <citation type="journal article" date="2022" name="Genome Biol. Evol.">
        <title>The Spruce Budworm Genome: Reconstructing the Evolutionary History of Antifreeze Proteins.</title>
        <authorList>
            <person name="Beliveau C."/>
            <person name="Gagne P."/>
            <person name="Picq S."/>
            <person name="Vernygora O."/>
            <person name="Keeling C.I."/>
            <person name="Pinkney K."/>
            <person name="Doucet D."/>
            <person name="Wen F."/>
            <person name="Johnston J.S."/>
            <person name="Maaroufi H."/>
            <person name="Boyle B."/>
            <person name="Laroche J."/>
            <person name="Dewar K."/>
            <person name="Juretic N."/>
            <person name="Blackburn G."/>
            <person name="Nisole A."/>
            <person name="Brunet B."/>
            <person name="Brandao M."/>
            <person name="Lumley L."/>
            <person name="Duan J."/>
            <person name="Quan G."/>
            <person name="Lucarotti C.J."/>
            <person name="Roe A.D."/>
            <person name="Sperling F.A.H."/>
            <person name="Levesque R.C."/>
            <person name="Cusson M."/>
        </authorList>
    </citation>
    <scope>NUCLEOTIDE SEQUENCE [LARGE SCALE GENOMIC DNA]</scope>
    <source>
        <strain evidence="1">Glfc:IPQL:Cfum</strain>
    </source>
</reference>
<accession>A0ACC0K9J9</accession>
<protein>
    <submittedName>
        <fullName evidence="1">Uncharacterized protein</fullName>
    </submittedName>
</protein>
<keyword evidence="2" id="KW-1185">Reference proteome</keyword>
<name>A0ACC0K9J9_CHOFU</name>
<sequence>MSTSIIANKAFCRTIQTEVSFIIHNSGVGKLPPGPARVAVPGHRRGARQRGPARHVAGVALAAGQHPAVGGDAARVALAGRSAGAYAAHTLALSPAAAPLFRALVGSDGTALIEKNLMTYPVTVARNYAKKLGFDSDDVEELAKFYREAPVDQLLNQSLNFVNMDDGELGFGVCVERPVPGVERLVPRAPALLLPANARPALFTYCDDESSIKAADLVKKNREYNENFPIFMPANLDFPSDEIKYAVSNETRSFYFGNGTITAASRAAFGDFWADRQYVYQAAYCAAEQAARAPAFLLEFTYEGGLSEKKPEPAARGAGHPDFFNYLMPPKEVDDEDDLRIVKEITTIVADFVKTGICAFSISTVGPACGRPPKPIRYRLTRMVAGGGAGPESGVGAARGPRPRGADAAPRRSALPPALALWHRLYSRYRRTNYWPLTDPAAG</sequence>
<organism evidence="1 2">
    <name type="scientific">Choristoneura fumiferana</name>
    <name type="common">Spruce budworm moth</name>
    <name type="synonym">Archips fumiferana</name>
    <dbReference type="NCBI Taxonomy" id="7141"/>
    <lineage>
        <taxon>Eukaryota</taxon>
        <taxon>Metazoa</taxon>
        <taxon>Ecdysozoa</taxon>
        <taxon>Arthropoda</taxon>
        <taxon>Hexapoda</taxon>
        <taxon>Insecta</taxon>
        <taxon>Pterygota</taxon>
        <taxon>Neoptera</taxon>
        <taxon>Endopterygota</taxon>
        <taxon>Lepidoptera</taxon>
        <taxon>Glossata</taxon>
        <taxon>Ditrysia</taxon>
        <taxon>Tortricoidea</taxon>
        <taxon>Tortricidae</taxon>
        <taxon>Tortricinae</taxon>
        <taxon>Choristoneura</taxon>
    </lineage>
</organism>
<proteinExistence type="predicted"/>
<evidence type="ECO:0000313" key="1">
    <source>
        <dbReference type="EMBL" id="KAI8433064.1"/>
    </source>
</evidence>
<comment type="caution">
    <text evidence="1">The sequence shown here is derived from an EMBL/GenBank/DDBJ whole genome shotgun (WGS) entry which is preliminary data.</text>
</comment>
<gene>
    <name evidence="1" type="ORF">MSG28_013922</name>
</gene>